<accession>A0A1F6B410</accession>
<feature type="transmembrane region" description="Helical" evidence="1">
    <location>
        <begin position="132"/>
        <end position="154"/>
    </location>
</feature>
<dbReference type="AlphaFoldDB" id="A0A1F6B410"/>
<feature type="transmembrane region" description="Helical" evidence="1">
    <location>
        <begin position="261"/>
        <end position="285"/>
    </location>
</feature>
<name>A0A1F6B410_9BACT</name>
<evidence type="ECO:0000313" key="3">
    <source>
        <dbReference type="Proteomes" id="UP000176450"/>
    </source>
</evidence>
<keyword evidence="1" id="KW-0472">Membrane</keyword>
<keyword evidence="1" id="KW-0812">Transmembrane</keyword>
<feature type="transmembrane region" description="Helical" evidence="1">
    <location>
        <begin position="228"/>
        <end position="249"/>
    </location>
</feature>
<proteinExistence type="predicted"/>
<protein>
    <submittedName>
        <fullName evidence="2">Uncharacterized protein</fullName>
    </submittedName>
</protein>
<feature type="non-terminal residue" evidence="2">
    <location>
        <position position="343"/>
    </location>
</feature>
<dbReference type="Proteomes" id="UP000176450">
    <property type="component" value="Unassembled WGS sequence"/>
</dbReference>
<evidence type="ECO:0000256" key="1">
    <source>
        <dbReference type="SAM" id="Phobius"/>
    </source>
</evidence>
<evidence type="ECO:0000313" key="2">
    <source>
        <dbReference type="EMBL" id="OGG31533.1"/>
    </source>
</evidence>
<reference evidence="2 3" key="1">
    <citation type="journal article" date="2016" name="Nat. Commun.">
        <title>Thousands of microbial genomes shed light on interconnected biogeochemical processes in an aquifer system.</title>
        <authorList>
            <person name="Anantharaman K."/>
            <person name="Brown C.T."/>
            <person name="Hug L.A."/>
            <person name="Sharon I."/>
            <person name="Castelle C.J."/>
            <person name="Probst A.J."/>
            <person name="Thomas B.C."/>
            <person name="Singh A."/>
            <person name="Wilkins M.J."/>
            <person name="Karaoz U."/>
            <person name="Brodie E.L."/>
            <person name="Williams K.H."/>
            <person name="Hubbard S.S."/>
            <person name="Banfield J.F."/>
        </authorList>
    </citation>
    <scope>NUCLEOTIDE SEQUENCE [LARGE SCALE GENOMIC DNA]</scope>
</reference>
<sequence length="343" mass="38817">MSNKTIQLSDNSYVWSLPLVIQPAGKGKIYLGNPQIRKFIVTDEKWHHLADILPRPHRVEQIAKLLQEKDSTAFLPSTANSEVRVLLMLLTQHGLIRGIDNYPLAARKITVHSALTSWISTNAAHAMVHPMVMLAEVIALFVSVIIPVSLPSFAPKPGDYFWHPLISVNLLSGFVITWGCLYLHELGHLVVAKAYGVSGRLGLSHRLLFVVVETSFDDIYKVLPRQRIAIFSAGIGVDFLIIAISYGILSVQSWLLLTVPYMVFALIRQLVLLQWLAIAWQFFFFMKTDIYFIAKEFLQIENLYSLALARIRQWFMLEKSTSILSFRDSLIVTCYSVFVVIGT</sequence>
<gene>
    <name evidence="2" type="ORF">A3A63_01120</name>
</gene>
<comment type="caution">
    <text evidence="2">The sequence shown here is derived from an EMBL/GenBank/DDBJ whole genome shotgun (WGS) entry which is preliminary data.</text>
</comment>
<feature type="transmembrane region" description="Helical" evidence="1">
    <location>
        <begin position="160"/>
        <end position="183"/>
    </location>
</feature>
<organism evidence="2 3">
    <name type="scientific">Candidatus Gottesmanbacteria bacterium RIFCSPLOWO2_01_FULL_46_9</name>
    <dbReference type="NCBI Taxonomy" id="1798394"/>
    <lineage>
        <taxon>Bacteria</taxon>
        <taxon>Candidatus Gottesmaniibacteriota</taxon>
    </lineage>
</organism>
<keyword evidence="1" id="KW-1133">Transmembrane helix</keyword>
<dbReference type="EMBL" id="MFJX01000005">
    <property type="protein sequence ID" value="OGG31533.1"/>
    <property type="molecule type" value="Genomic_DNA"/>
</dbReference>